<dbReference type="CDD" id="cd05244">
    <property type="entry name" value="BVR-B_like_SDR_a"/>
    <property type="match status" value="1"/>
</dbReference>
<dbReference type="STRING" id="1677920.LS71_03505"/>
<name>A0A4U8TE38_9HELI</name>
<keyword evidence="3" id="KW-1185">Reference proteome</keyword>
<sequence length="210" mass="22883">MKIAVLSANGKSGSLVVKEALARGDEVSAFVRQNKQNVPNGAKIITKDIFNIESSDLAGFDVVVDAFGEWVNLSLHLKHIQHLAQVFSHLSHTRLIVIGGAGSLYVDKEHKTRLLDLPTFPKEYLGVAQATADALDFLRKQDFNWTYVSPPADYVADGARSGKYTIGGEELFTNSKGESKGSYADLALAVVDMAHTNTHNKQRVSIVSEI</sequence>
<dbReference type="InterPro" id="IPR051606">
    <property type="entry name" value="Polyketide_Oxido-like"/>
</dbReference>
<feature type="domain" description="NAD(P)-binding" evidence="1">
    <location>
        <begin position="8"/>
        <end position="195"/>
    </location>
</feature>
<evidence type="ECO:0000313" key="3">
    <source>
        <dbReference type="Proteomes" id="UP000029733"/>
    </source>
</evidence>
<comment type="caution">
    <text evidence="2">The sequence shown here is derived from an EMBL/GenBank/DDBJ whole genome shotgun (WGS) entry which is preliminary data.</text>
</comment>
<evidence type="ECO:0000313" key="2">
    <source>
        <dbReference type="EMBL" id="TLD97588.1"/>
    </source>
</evidence>
<dbReference type="RefSeq" id="WP_034353726.1">
    <property type="nucleotide sequence ID" value="NZ_JRPR02000001.1"/>
</dbReference>
<dbReference type="EMBL" id="JRPR02000001">
    <property type="protein sequence ID" value="TLD97588.1"/>
    <property type="molecule type" value="Genomic_DNA"/>
</dbReference>
<accession>A0A4U8TE38</accession>
<evidence type="ECO:0000259" key="1">
    <source>
        <dbReference type="Pfam" id="PF13460"/>
    </source>
</evidence>
<dbReference type="PANTHER" id="PTHR43355">
    <property type="entry name" value="FLAVIN REDUCTASE (NADPH)"/>
    <property type="match status" value="1"/>
</dbReference>
<dbReference type="Proteomes" id="UP000029733">
    <property type="component" value="Unassembled WGS sequence"/>
</dbReference>
<gene>
    <name evidence="2" type="ORF">LS71_002245</name>
</gene>
<dbReference type="Gene3D" id="3.40.50.720">
    <property type="entry name" value="NAD(P)-binding Rossmann-like Domain"/>
    <property type="match status" value="1"/>
</dbReference>
<dbReference type="OrthoDB" id="7352421at2"/>
<dbReference type="SUPFAM" id="SSF51735">
    <property type="entry name" value="NAD(P)-binding Rossmann-fold domains"/>
    <property type="match status" value="1"/>
</dbReference>
<dbReference type="PANTHER" id="PTHR43355:SF2">
    <property type="entry name" value="FLAVIN REDUCTASE (NADPH)"/>
    <property type="match status" value="1"/>
</dbReference>
<dbReference type="Pfam" id="PF13460">
    <property type="entry name" value="NAD_binding_10"/>
    <property type="match status" value="1"/>
</dbReference>
<proteinExistence type="predicted"/>
<dbReference type="InterPro" id="IPR036291">
    <property type="entry name" value="NAD(P)-bd_dom_sf"/>
</dbReference>
<reference evidence="2 3" key="1">
    <citation type="journal article" date="2014" name="Genome Announc.">
        <title>Draft genome sequences of eight enterohepatic helicobacter species isolated from both laboratory and wild rodents.</title>
        <authorList>
            <person name="Sheh A."/>
            <person name="Shen Z."/>
            <person name="Fox J.G."/>
        </authorList>
    </citation>
    <scope>NUCLEOTIDE SEQUENCE [LARGE SCALE GENOMIC DNA]</scope>
    <source>
        <strain evidence="2 3">MIT 09-6949</strain>
    </source>
</reference>
<protein>
    <submittedName>
        <fullName evidence="2">NAD(P)-dependent oxidoreductase</fullName>
    </submittedName>
</protein>
<dbReference type="GO" id="GO:0016646">
    <property type="term" value="F:oxidoreductase activity, acting on the CH-NH group of donors, NAD or NADP as acceptor"/>
    <property type="evidence" value="ECO:0007669"/>
    <property type="project" value="TreeGrafter"/>
</dbReference>
<dbReference type="InterPro" id="IPR016040">
    <property type="entry name" value="NAD(P)-bd_dom"/>
</dbReference>
<dbReference type="AlphaFoldDB" id="A0A4U8TE38"/>
<organism evidence="2 3">
    <name type="scientific">Helicobacter jaachi</name>
    <dbReference type="NCBI Taxonomy" id="1677920"/>
    <lineage>
        <taxon>Bacteria</taxon>
        <taxon>Pseudomonadati</taxon>
        <taxon>Campylobacterota</taxon>
        <taxon>Epsilonproteobacteria</taxon>
        <taxon>Campylobacterales</taxon>
        <taxon>Helicobacteraceae</taxon>
        <taxon>Helicobacter</taxon>
    </lineage>
</organism>